<name>A0ABV6RIF2_9GAMM</name>
<sequence length="206" mass="22377">MCAAQRGADADADRPKPLQRYPPLIAPTLPGNEPQRLAAVHAIGAVDTALEAQLSRFVRLAKAIVDVPVAAVALIDEDRQVFRGCAGQWIRESPRELSFCAHAIHESALLQVPDASLDPRFVDNPLVTQAPGIRFYAGFPLCLWDGLAVGALCLIDFQPRELSDAQKTHLRDLADSLQRELTLHVLLRDLANLQHSAARVAADVTA</sequence>
<evidence type="ECO:0000313" key="3">
    <source>
        <dbReference type="EMBL" id="MFC0676766.1"/>
    </source>
</evidence>
<dbReference type="SUPFAM" id="SSF55781">
    <property type="entry name" value="GAF domain-like"/>
    <property type="match status" value="1"/>
</dbReference>
<feature type="domain" description="GAF" evidence="2">
    <location>
        <begin position="49"/>
        <end position="191"/>
    </location>
</feature>
<protein>
    <submittedName>
        <fullName evidence="3">GAF domain-containing protein</fullName>
    </submittedName>
</protein>
<dbReference type="PANTHER" id="PTHR43102:SF2">
    <property type="entry name" value="GAF DOMAIN-CONTAINING PROTEIN"/>
    <property type="match status" value="1"/>
</dbReference>
<reference evidence="3 4" key="1">
    <citation type="submission" date="2024-09" db="EMBL/GenBank/DDBJ databases">
        <authorList>
            <person name="Sun Q."/>
            <person name="Mori K."/>
        </authorList>
    </citation>
    <scope>NUCLEOTIDE SEQUENCE [LARGE SCALE GENOMIC DNA]</scope>
    <source>
        <strain evidence="3 4">KCTC 23076</strain>
    </source>
</reference>
<evidence type="ECO:0000259" key="2">
    <source>
        <dbReference type="SMART" id="SM00065"/>
    </source>
</evidence>
<keyword evidence="4" id="KW-1185">Reference proteome</keyword>
<dbReference type="Proteomes" id="UP001589896">
    <property type="component" value="Unassembled WGS sequence"/>
</dbReference>
<evidence type="ECO:0000256" key="1">
    <source>
        <dbReference type="SAM" id="MobiDB-lite"/>
    </source>
</evidence>
<dbReference type="Pfam" id="PF01590">
    <property type="entry name" value="GAF"/>
    <property type="match status" value="1"/>
</dbReference>
<dbReference type="InterPro" id="IPR029016">
    <property type="entry name" value="GAF-like_dom_sf"/>
</dbReference>
<dbReference type="SMART" id="SM00065">
    <property type="entry name" value="GAF"/>
    <property type="match status" value="1"/>
</dbReference>
<feature type="region of interest" description="Disordered" evidence="1">
    <location>
        <begin position="1"/>
        <end position="20"/>
    </location>
</feature>
<gene>
    <name evidence="3" type="ORF">ACFFGH_02715</name>
</gene>
<dbReference type="EMBL" id="JBHLTG010000001">
    <property type="protein sequence ID" value="MFC0676766.1"/>
    <property type="molecule type" value="Genomic_DNA"/>
</dbReference>
<organism evidence="3 4">
    <name type="scientific">Lysobacter korlensis</name>
    <dbReference type="NCBI Taxonomy" id="553636"/>
    <lineage>
        <taxon>Bacteria</taxon>
        <taxon>Pseudomonadati</taxon>
        <taxon>Pseudomonadota</taxon>
        <taxon>Gammaproteobacteria</taxon>
        <taxon>Lysobacterales</taxon>
        <taxon>Lysobacteraceae</taxon>
        <taxon>Lysobacter</taxon>
    </lineage>
</organism>
<dbReference type="InterPro" id="IPR003018">
    <property type="entry name" value="GAF"/>
</dbReference>
<comment type="caution">
    <text evidence="3">The sequence shown here is derived from an EMBL/GenBank/DDBJ whole genome shotgun (WGS) entry which is preliminary data.</text>
</comment>
<accession>A0ABV6RIF2</accession>
<dbReference type="RefSeq" id="WP_386664587.1">
    <property type="nucleotide sequence ID" value="NZ_JBHLTG010000001.1"/>
</dbReference>
<proteinExistence type="predicted"/>
<dbReference type="Gene3D" id="3.30.450.40">
    <property type="match status" value="1"/>
</dbReference>
<dbReference type="PANTHER" id="PTHR43102">
    <property type="entry name" value="SLR1143 PROTEIN"/>
    <property type="match status" value="1"/>
</dbReference>
<evidence type="ECO:0000313" key="4">
    <source>
        <dbReference type="Proteomes" id="UP001589896"/>
    </source>
</evidence>